<evidence type="ECO:0000259" key="1">
    <source>
        <dbReference type="Pfam" id="PF04168"/>
    </source>
</evidence>
<sequence>MFTGLTDSTLSRDDGYRFLLLGRSIERIDMMVRLLLSRAGDRTSSPAWVTVLRSAGAHDTYLRTHRGALDAARVAEFLLHDRLFPRSVFHALLVAEACLTELPNWR</sequence>
<dbReference type="PANTHER" id="PTHR34595">
    <property type="entry name" value="BLR5612 PROTEIN"/>
    <property type="match status" value="1"/>
</dbReference>
<accession>A0A4R6PNR6</accession>
<dbReference type="Proteomes" id="UP000295087">
    <property type="component" value="Unassembled WGS sequence"/>
</dbReference>
<reference evidence="2 3" key="1">
    <citation type="submission" date="2019-03" db="EMBL/GenBank/DDBJ databases">
        <title>Genomic Encyclopedia of Type Strains, Phase IV (KMG-IV): sequencing the most valuable type-strain genomes for metagenomic binning, comparative biology and taxonomic classification.</title>
        <authorList>
            <person name="Goeker M."/>
        </authorList>
    </citation>
    <scope>NUCLEOTIDE SEQUENCE [LARGE SCALE GENOMIC DNA]</scope>
    <source>
        <strain evidence="2 3">DSM 44496</strain>
    </source>
</reference>
<dbReference type="AlphaFoldDB" id="A0A4R6PNR6"/>
<dbReference type="Pfam" id="PF04168">
    <property type="entry name" value="Alpha-E"/>
    <property type="match status" value="1"/>
</dbReference>
<keyword evidence="3" id="KW-1185">Reference proteome</keyword>
<evidence type="ECO:0000313" key="2">
    <source>
        <dbReference type="EMBL" id="TDP38509.1"/>
    </source>
</evidence>
<dbReference type="EMBL" id="SNXK01000003">
    <property type="protein sequence ID" value="TDP38509.1"/>
    <property type="molecule type" value="Genomic_DNA"/>
</dbReference>
<evidence type="ECO:0000313" key="3">
    <source>
        <dbReference type="Proteomes" id="UP000295087"/>
    </source>
</evidence>
<proteinExistence type="predicted"/>
<dbReference type="InterPro" id="IPR007296">
    <property type="entry name" value="DUF403"/>
</dbReference>
<dbReference type="InterPro" id="IPR051680">
    <property type="entry name" value="ATP-dep_Glu-Cys_Ligase-2"/>
</dbReference>
<protein>
    <submittedName>
        <fullName evidence="2">Uncharacterized protein with alpha-helical domain and ER motif</fullName>
    </submittedName>
</protein>
<comment type="caution">
    <text evidence="2">The sequence shown here is derived from an EMBL/GenBank/DDBJ whole genome shotgun (WGS) entry which is preliminary data.</text>
</comment>
<feature type="domain" description="DUF403" evidence="1">
    <location>
        <begin position="1"/>
        <end position="103"/>
    </location>
</feature>
<name>A0A4R6PNR6_NOCIG</name>
<organism evidence="2 3">
    <name type="scientific">Nocardia ignorata</name>
    <dbReference type="NCBI Taxonomy" id="145285"/>
    <lineage>
        <taxon>Bacteria</taxon>
        <taxon>Bacillati</taxon>
        <taxon>Actinomycetota</taxon>
        <taxon>Actinomycetes</taxon>
        <taxon>Mycobacteriales</taxon>
        <taxon>Nocardiaceae</taxon>
        <taxon>Nocardia</taxon>
    </lineage>
</organism>
<gene>
    <name evidence="2" type="ORF">DFR75_103166</name>
</gene>
<dbReference type="PANTHER" id="PTHR34595:SF7">
    <property type="entry name" value="SLL1039 PROTEIN"/>
    <property type="match status" value="1"/>
</dbReference>